<dbReference type="SUPFAM" id="SSF53335">
    <property type="entry name" value="S-adenosyl-L-methionine-dependent methyltransferases"/>
    <property type="match status" value="1"/>
</dbReference>
<name>A0A975GR21_9BACT</name>
<keyword evidence="2" id="KW-0808">Transferase</keyword>
<proteinExistence type="predicted"/>
<dbReference type="Gene3D" id="3.30.2130.30">
    <property type="match status" value="1"/>
</dbReference>
<dbReference type="KEGG" id="dmm:dnm_065230"/>
<evidence type="ECO:0000259" key="4">
    <source>
        <dbReference type="Pfam" id="PF22020"/>
    </source>
</evidence>
<dbReference type="GO" id="GO:0003676">
    <property type="term" value="F:nucleic acid binding"/>
    <property type="evidence" value="ECO:0007669"/>
    <property type="project" value="InterPro"/>
</dbReference>
<dbReference type="GO" id="GO:0008990">
    <property type="term" value="F:rRNA (guanine-N2-)-methyltransferase activity"/>
    <property type="evidence" value="ECO:0007669"/>
    <property type="project" value="TreeGrafter"/>
</dbReference>
<keyword evidence="6" id="KW-1185">Reference proteome</keyword>
<evidence type="ECO:0000256" key="2">
    <source>
        <dbReference type="ARBA" id="ARBA00022679"/>
    </source>
</evidence>
<dbReference type="Pfam" id="PF01170">
    <property type="entry name" value="UPF0020"/>
    <property type="match status" value="1"/>
</dbReference>
<keyword evidence="1 5" id="KW-0489">Methyltransferase</keyword>
<dbReference type="EMBL" id="CP061800">
    <property type="protein sequence ID" value="QTA90462.1"/>
    <property type="molecule type" value="Genomic_DNA"/>
</dbReference>
<dbReference type="InterPro" id="IPR000241">
    <property type="entry name" value="RlmKL-like_Mtase"/>
</dbReference>
<evidence type="ECO:0000259" key="3">
    <source>
        <dbReference type="Pfam" id="PF01170"/>
    </source>
</evidence>
<accession>A0A975GR21</accession>
<dbReference type="PANTHER" id="PTHR47313">
    <property type="entry name" value="RIBOSOMAL RNA LARGE SUBUNIT METHYLTRANSFERASE K/L"/>
    <property type="match status" value="1"/>
</dbReference>
<dbReference type="PROSITE" id="PS01261">
    <property type="entry name" value="UPF0020"/>
    <property type="match status" value="1"/>
</dbReference>
<evidence type="ECO:0000313" key="5">
    <source>
        <dbReference type="EMBL" id="QTA90462.1"/>
    </source>
</evidence>
<dbReference type="InterPro" id="IPR029063">
    <property type="entry name" value="SAM-dependent_MTases_sf"/>
</dbReference>
<feature type="domain" description="Ribosomal RNA large subunit methyltransferase K/L-like methyltransferase" evidence="3">
    <location>
        <begin position="202"/>
        <end position="388"/>
    </location>
</feature>
<dbReference type="Gene3D" id="3.40.50.150">
    <property type="entry name" value="Vaccinia Virus protein VP39"/>
    <property type="match status" value="1"/>
</dbReference>
<reference evidence="5" key="1">
    <citation type="journal article" date="2021" name="Microb. Physiol.">
        <title>Proteogenomic Insights into the Physiology of Marine, Sulfate-Reducing, Filamentous Desulfonema limicola and Desulfonema magnum.</title>
        <authorList>
            <person name="Schnaars V."/>
            <person name="Wohlbrand L."/>
            <person name="Scheve S."/>
            <person name="Hinrichs C."/>
            <person name="Reinhardt R."/>
            <person name="Rabus R."/>
        </authorList>
    </citation>
    <scope>NUCLEOTIDE SEQUENCE</scope>
    <source>
        <strain evidence="5">4be13</strain>
    </source>
</reference>
<dbReference type="InterPro" id="IPR002052">
    <property type="entry name" value="DNA_methylase_N6_adenine_CS"/>
</dbReference>
<dbReference type="AlphaFoldDB" id="A0A975GR21"/>
<sequence length="415" mass="46773">MTEHPLSKRIKRHVTGRIREFFAVVSPGFEKLCFDELTSLPLSVRSAIVVSGGVEFRGRIHDCYLTNLNLRTATRILMRIGMFKATNFCQLERKLAELPWELFLPFVPGAEAGNKTEAYADFLPQISVTARHSRLYHKAAITERFQKSISKRFAQTGLLFNFEANSEFTKNLSFCSQQIFVRVLEDRFTVSIDSSGDILYKRGIKTHGGNAPIRETIAAAALKLAGYNCNEPLVDPMCGSGTFSLEAAMMATNTPPGWLRNFAFMGWPSFRPRRWSYIKQESEKNFIQIDTPLIFASDKDKSACDILQKRIERNDLSGIINVSCSDFFDVSPSKLTKQTGLVVLNPPYGLRIGTKQESDHLFHAVCRKLKQEYKGWKIALIAPDAHLVKKVPFKLTGHRFSHGGLELTLLVGNIT</sequence>
<gene>
    <name evidence="5" type="ORF">dnm_065230</name>
</gene>
<dbReference type="InterPro" id="IPR053943">
    <property type="entry name" value="RlmKL-like_Mtase_CS"/>
</dbReference>
<dbReference type="PANTHER" id="PTHR47313:SF1">
    <property type="entry name" value="RIBOSOMAL RNA LARGE SUBUNIT METHYLTRANSFERASE K_L"/>
    <property type="match status" value="1"/>
</dbReference>
<dbReference type="Pfam" id="PF22020">
    <property type="entry name" value="RlmL_1st"/>
    <property type="match status" value="1"/>
</dbReference>
<dbReference type="PROSITE" id="PS00092">
    <property type="entry name" value="N6_MTASE"/>
    <property type="match status" value="1"/>
</dbReference>
<evidence type="ECO:0000313" key="6">
    <source>
        <dbReference type="Proteomes" id="UP000663722"/>
    </source>
</evidence>
<dbReference type="InterPro" id="IPR054170">
    <property type="entry name" value="RlmL_1st"/>
</dbReference>
<dbReference type="RefSeq" id="WP_207678656.1">
    <property type="nucleotide sequence ID" value="NZ_CP061800.1"/>
</dbReference>
<dbReference type="GO" id="GO:0070043">
    <property type="term" value="F:rRNA (guanine-N7-)-methyltransferase activity"/>
    <property type="evidence" value="ECO:0007669"/>
    <property type="project" value="TreeGrafter"/>
</dbReference>
<feature type="domain" description="RlmL ferredoxin-like" evidence="4">
    <location>
        <begin position="20"/>
        <end position="77"/>
    </location>
</feature>
<evidence type="ECO:0000256" key="1">
    <source>
        <dbReference type="ARBA" id="ARBA00022603"/>
    </source>
</evidence>
<protein>
    <submittedName>
        <fullName evidence="5">SAM-dependent RNA methylase</fullName>
    </submittedName>
</protein>
<dbReference type="Proteomes" id="UP000663722">
    <property type="component" value="Chromosome"/>
</dbReference>
<organism evidence="5 6">
    <name type="scientific">Desulfonema magnum</name>
    <dbReference type="NCBI Taxonomy" id="45655"/>
    <lineage>
        <taxon>Bacteria</taxon>
        <taxon>Pseudomonadati</taxon>
        <taxon>Thermodesulfobacteriota</taxon>
        <taxon>Desulfobacteria</taxon>
        <taxon>Desulfobacterales</taxon>
        <taxon>Desulfococcaceae</taxon>
        <taxon>Desulfonema</taxon>
    </lineage>
</organism>
<dbReference type="CDD" id="cd11715">
    <property type="entry name" value="THUMP_AdoMetMT"/>
    <property type="match status" value="1"/>
</dbReference>